<dbReference type="PANTHER" id="PTHR14379:SF37">
    <property type="entry name" value="NYN DOMAIN-CONTAINING PROTEIN"/>
    <property type="match status" value="1"/>
</dbReference>
<dbReference type="EMBL" id="CP133621">
    <property type="protein sequence ID" value="WMV51221.1"/>
    <property type="molecule type" value="Genomic_DNA"/>
</dbReference>
<dbReference type="GO" id="GO:0010468">
    <property type="term" value="P:regulation of gene expression"/>
    <property type="evidence" value="ECO:0007669"/>
    <property type="project" value="InterPro"/>
</dbReference>
<feature type="domain" description="HTH OST-type" evidence="2">
    <location>
        <begin position="322"/>
        <end position="394"/>
    </location>
</feature>
<dbReference type="CDD" id="cd08824">
    <property type="entry name" value="LOTUS"/>
    <property type="match status" value="2"/>
</dbReference>
<dbReference type="InterPro" id="IPR041966">
    <property type="entry name" value="LOTUS-like"/>
</dbReference>
<organism evidence="3 4">
    <name type="scientific">Solanum verrucosum</name>
    <dbReference type="NCBI Taxonomy" id="315347"/>
    <lineage>
        <taxon>Eukaryota</taxon>
        <taxon>Viridiplantae</taxon>
        <taxon>Streptophyta</taxon>
        <taxon>Embryophyta</taxon>
        <taxon>Tracheophyta</taxon>
        <taxon>Spermatophyta</taxon>
        <taxon>Magnoliopsida</taxon>
        <taxon>eudicotyledons</taxon>
        <taxon>Gunneridae</taxon>
        <taxon>Pentapetalae</taxon>
        <taxon>asterids</taxon>
        <taxon>lamiids</taxon>
        <taxon>Solanales</taxon>
        <taxon>Solanaceae</taxon>
        <taxon>Solanoideae</taxon>
        <taxon>Solaneae</taxon>
        <taxon>Solanum</taxon>
    </lineage>
</organism>
<accession>A0AAF0UU94</accession>
<dbReference type="Pfam" id="PF12872">
    <property type="entry name" value="OST-HTH"/>
    <property type="match status" value="2"/>
</dbReference>
<feature type="region of interest" description="Disordered" evidence="1">
    <location>
        <begin position="18"/>
        <end position="52"/>
    </location>
</feature>
<dbReference type="InterPro" id="IPR021139">
    <property type="entry name" value="NYN"/>
</dbReference>
<reference evidence="3" key="1">
    <citation type="submission" date="2023-08" db="EMBL/GenBank/DDBJ databases">
        <title>A de novo genome assembly of Solanum verrucosum Schlechtendal, a Mexican diploid species geographically isolated from the other diploid A-genome species in potato relatives.</title>
        <authorList>
            <person name="Hosaka K."/>
        </authorList>
    </citation>
    <scope>NUCLEOTIDE SEQUENCE</scope>
    <source>
        <tissue evidence="3">Young leaves</tissue>
    </source>
</reference>
<feature type="compositionally biased region" description="Basic and acidic residues" evidence="1">
    <location>
        <begin position="31"/>
        <end position="40"/>
    </location>
</feature>
<gene>
    <name evidence="3" type="ORF">MTR67_044606</name>
</gene>
<dbReference type="Gene3D" id="3.40.50.1010">
    <property type="entry name" value="5'-nuclease"/>
    <property type="match status" value="1"/>
</dbReference>
<dbReference type="Gene3D" id="3.30.420.610">
    <property type="entry name" value="LOTUS domain-like"/>
    <property type="match status" value="2"/>
</dbReference>
<sequence length="858" mass="95642">MEAKDHRNFNWIMTAHPATSSSGLSSESSEQIEKPKDSRNMKGTLSLSPQVPDATQGPVAIFWDIENCPVPSNVRPEDVTVNIRMALRVHPVIKGLVTMFSAYGDFNAFPRRLREGCQRTGVKLIDVPNGRKDAADKAILVDMFVFALDNPQPSSIMLISGDVDFSPALHILGQRGYNVILVIPARVSVSSALCNAGSFVWDWPSVARGEGLFPPVKALIPPRGGVADVSGMLMGCQMYENSDKQNEEEATVCRGLSRSNYNARNFSMISESLAEYNGISMSLPCHPGGMPSHSLPSGLTEVPAVGPSLFGQSDVTPVPPGDINGLKGQLVKLLELFGGCLPLTHIPVEYQKFYGNLLYTSEYGACKFMNLLKKMADAISVEGKGQRKFAYLRNRRARPSTPPLIVAKKDRKGKRMQVVNADNVTTPESSDEFSDDERLVIEHGGRKKSDTAALVEQSLQRFKHEIQEILVSYFCRILLSNFEAIYKLRYKRPLVYESFGVTELEQLLEKVKDVVVMQEEPVSKRRFLAAVGGGLGLGLPLLEVSSSKPLASESKGFAFWVEFVAPGLPSVGYSPVCIGAGFLPCAYSKDSDCGFPRHRKIKNTKFNILIPDYYDKTVDISPLSKFLLAETSFVSSDYLFYYCCSNFRHRLWIIDVCPVNNSSMESAMAGQFCNGKITHCFFQFDYGLNAYWRRSRRGYHASAEGVMGIIVYVTWTQLWYLAYRLDRIGLVLPAVQICSVKNVQDNSLLIRLQKGLLLFRSIYLVQAGAPFLLHMKPLLSCSPIMVNLCLPRICCISLMDYHLSGKCENLTHWEGAHDVMMVSSPSHLEYERSVMRREREREKTDPKGFVDCCILTRS</sequence>
<evidence type="ECO:0000259" key="2">
    <source>
        <dbReference type="PROSITE" id="PS51644"/>
    </source>
</evidence>
<feature type="compositionally biased region" description="Low complexity" evidence="1">
    <location>
        <begin position="20"/>
        <end position="29"/>
    </location>
</feature>
<dbReference type="GO" id="GO:0004540">
    <property type="term" value="F:RNA nuclease activity"/>
    <property type="evidence" value="ECO:0007669"/>
    <property type="project" value="InterPro"/>
</dbReference>
<dbReference type="InterPro" id="IPR024768">
    <property type="entry name" value="Marf1"/>
</dbReference>
<name>A0AAF0UU94_SOLVR</name>
<proteinExistence type="predicted"/>
<dbReference type="CDD" id="cd10910">
    <property type="entry name" value="PIN_limkain_b1_N_like"/>
    <property type="match status" value="1"/>
</dbReference>
<evidence type="ECO:0000313" key="3">
    <source>
        <dbReference type="EMBL" id="WMV51221.1"/>
    </source>
</evidence>
<dbReference type="PROSITE" id="PS51644">
    <property type="entry name" value="HTH_OST"/>
    <property type="match status" value="2"/>
</dbReference>
<keyword evidence="4" id="KW-1185">Reference proteome</keyword>
<evidence type="ECO:0000256" key="1">
    <source>
        <dbReference type="SAM" id="MobiDB-lite"/>
    </source>
</evidence>
<dbReference type="GO" id="GO:0005777">
    <property type="term" value="C:peroxisome"/>
    <property type="evidence" value="ECO:0007669"/>
    <property type="project" value="InterPro"/>
</dbReference>
<dbReference type="InterPro" id="IPR025605">
    <property type="entry name" value="OST-HTH/LOTUS_dom"/>
</dbReference>
<dbReference type="Pfam" id="PF01936">
    <property type="entry name" value="NYN"/>
    <property type="match status" value="1"/>
</dbReference>
<dbReference type="Proteomes" id="UP001234989">
    <property type="component" value="Chromosome 10"/>
</dbReference>
<feature type="domain" description="HTH OST-type" evidence="2">
    <location>
        <begin position="458"/>
        <end position="532"/>
    </location>
</feature>
<dbReference type="AlphaFoldDB" id="A0AAF0UU94"/>
<dbReference type="PANTHER" id="PTHR14379">
    <property type="entry name" value="LIMKAIN B LKAP"/>
    <property type="match status" value="1"/>
</dbReference>
<evidence type="ECO:0000313" key="4">
    <source>
        <dbReference type="Proteomes" id="UP001234989"/>
    </source>
</evidence>
<protein>
    <recommendedName>
        <fullName evidence="2">HTH OST-type domain-containing protein</fullName>
    </recommendedName>
</protein>